<keyword evidence="2" id="KW-1185">Reference proteome</keyword>
<proteinExistence type="predicted"/>
<gene>
    <name evidence="1" type="ORF">P5673_005734</name>
</gene>
<organism evidence="1 2">
    <name type="scientific">Acropora cervicornis</name>
    <name type="common">Staghorn coral</name>
    <dbReference type="NCBI Taxonomy" id="6130"/>
    <lineage>
        <taxon>Eukaryota</taxon>
        <taxon>Metazoa</taxon>
        <taxon>Cnidaria</taxon>
        <taxon>Anthozoa</taxon>
        <taxon>Hexacorallia</taxon>
        <taxon>Scleractinia</taxon>
        <taxon>Astrocoeniina</taxon>
        <taxon>Acroporidae</taxon>
        <taxon>Acropora</taxon>
    </lineage>
</organism>
<protein>
    <submittedName>
        <fullName evidence="1">Uncharacterized protein</fullName>
    </submittedName>
</protein>
<evidence type="ECO:0000313" key="1">
    <source>
        <dbReference type="EMBL" id="KAK2569879.1"/>
    </source>
</evidence>
<comment type="caution">
    <text evidence="1">The sequence shown here is derived from an EMBL/GenBank/DDBJ whole genome shotgun (WGS) entry which is preliminary data.</text>
</comment>
<name>A0AAD9QYJ9_ACRCE</name>
<sequence length="73" mass="8549">MLNIGGILKVVENLKCWLQPQLWRCEETLLPPRANGSRLPRETRSWKTENERFRRLLSLEYCAGFAFGWKIAG</sequence>
<dbReference type="EMBL" id="JARQWQ010000009">
    <property type="protein sequence ID" value="KAK2569879.1"/>
    <property type="molecule type" value="Genomic_DNA"/>
</dbReference>
<reference evidence="1" key="2">
    <citation type="journal article" date="2023" name="Science">
        <title>Genomic signatures of disease resistance in endangered staghorn corals.</title>
        <authorList>
            <person name="Vollmer S.V."/>
            <person name="Selwyn J.D."/>
            <person name="Despard B.A."/>
            <person name="Roesel C.L."/>
        </authorList>
    </citation>
    <scope>NUCLEOTIDE SEQUENCE</scope>
    <source>
        <strain evidence="1">K2</strain>
    </source>
</reference>
<accession>A0AAD9QYJ9</accession>
<reference evidence="1" key="1">
    <citation type="journal article" date="2023" name="G3 (Bethesda)">
        <title>Whole genome assembly and annotation of the endangered Caribbean coral Acropora cervicornis.</title>
        <authorList>
            <person name="Selwyn J.D."/>
            <person name="Vollmer S.V."/>
        </authorList>
    </citation>
    <scope>NUCLEOTIDE SEQUENCE</scope>
    <source>
        <strain evidence="1">K2</strain>
    </source>
</reference>
<dbReference type="AlphaFoldDB" id="A0AAD9QYJ9"/>
<dbReference type="Proteomes" id="UP001249851">
    <property type="component" value="Unassembled WGS sequence"/>
</dbReference>
<evidence type="ECO:0000313" key="2">
    <source>
        <dbReference type="Proteomes" id="UP001249851"/>
    </source>
</evidence>